<name>A0A8S9PE30_BRACR</name>
<dbReference type="PROSITE" id="PS00903">
    <property type="entry name" value="CYT_DCMP_DEAMINASES_1"/>
    <property type="match status" value="1"/>
</dbReference>
<dbReference type="InterPro" id="IPR016193">
    <property type="entry name" value="Cytidine_deaminase-like"/>
</dbReference>
<evidence type="ECO:0000256" key="4">
    <source>
        <dbReference type="ARBA" id="ARBA00022723"/>
    </source>
</evidence>
<evidence type="ECO:0000256" key="6">
    <source>
        <dbReference type="ARBA" id="ARBA00022833"/>
    </source>
</evidence>
<evidence type="ECO:0000259" key="9">
    <source>
        <dbReference type="PROSITE" id="PS51747"/>
    </source>
</evidence>
<dbReference type="GO" id="GO:0008835">
    <property type="term" value="F:diaminohydroxyphosphoribosylaminopyrimidine deaminase activity"/>
    <property type="evidence" value="ECO:0007669"/>
    <property type="project" value="UniProtKB-EC"/>
</dbReference>
<keyword evidence="5" id="KW-0378">Hydrolase</keyword>
<evidence type="ECO:0000256" key="3">
    <source>
        <dbReference type="ARBA" id="ARBA00012766"/>
    </source>
</evidence>
<dbReference type="Gene3D" id="3.40.430.10">
    <property type="entry name" value="Dihydrofolate Reductase, subunit A"/>
    <property type="match status" value="1"/>
</dbReference>
<dbReference type="GO" id="GO:0009231">
    <property type="term" value="P:riboflavin biosynthetic process"/>
    <property type="evidence" value="ECO:0007669"/>
    <property type="project" value="InterPro"/>
</dbReference>
<dbReference type="AlphaFoldDB" id="A0A8S9PE30"/>
<evidence type="ECO:0000313" key="10">
    <source>
        <dbReference type="EMBL" id="KAF3511622.1"/>
    </source>
</evidence>
<dbReference type="SUPFAM" id="SSF53597">
    <property type="entry name" value="Dihydrofolate reductase-like"/>
    <property type="match status" value="1"/>
</dbReference>
<dbReference type="NCBIfam" id="TIGR00326">
    <property type="entry name" value="eubact_ribD"/>
    <property type="match status" value="1"/>
</dbReference>
<dbReference type="Gene3D" id="3.40.140.10">
    <property type="entry name" value="Cytidine Deaminase, domain 2"/>
    <property type="match status" value="1"/>
</dbReference>
<dbReference type="InterPro" id="IPR016192">
    <property type="entry name" value="APOBEC/CMP_deaminase_Zn-bd"/>
</dbReference>
<evidence type="ECO:0000256" key="1">
    <source>
        <dbReference type="ARBA" id="ARBA00001947"/>
    </source>
</evidence>
<feature type="domain" description="CMP/dCMP-type deaminase" evidence="9">
    <location>
        <begin position="181"/>
        <end position="303"/>
    </location>
</feature>
<dbReference type="Proteomes" id="UP000712600">
    <property type="component" value="Unassembled WGS sequence"/>
</dbReference>
<evidence type="ECO:0000313" key="11">
    <source>
        <dbReference type="Proteomes" id="UP000712600"/>
    </source>
</evidence>
<comment type="caution">
    <text evidence="10">The sequence shown here is derived from an EMBL/GenBank/DDBJ whole genome shotgun (WGS) entry which is preliminary data.</text>
</comment>
<evidence type="ECO:0000256" key="5">
    <source>
        <dbReference type="ARBA" id="ARBA00022801"/>
    </source>
</evidence>
<dbReference type="EMBL" id="QGKX02001521">
    <property type="protein sequence ID" value="KAF3511622.1"/>
    <property type="molecule type" value="Genomic_DNA"/>
</dbReference>
<dbReference type="InterPro" id="IPR002125">
    <property type="entry name" value="CMP_dCMP_dom"/>
</dbReference>
<dbReference type="CDD" id="cd01284">
    <property type="entry name" value="Riboflavin_deaminase-reductase"/>
    <property type="match status" value="1"/>
</dbReference>
<dbReference type="SUPFAM" id="SSF53927">
    <property type="entry name" value="Cytidine deaminase-like"/>
    <property type="match status" value="1"/>
</dbReference>
<comment type="function">
    <text evidence="7">Monofunctional pyrimidine deaminase involved in the riboflavin biosynthesis pathway. Also has a reductase domain that lacks catalytically essential substrate-binding residues.</text>
</comment>
<protein>
    <recommendedName>
        <fullName evidence="8">Riboflavin biosynthesis protein PYRD, chloroplastic</fullName>
        <ecNumber evidence="3">3.5.4.26</ecNumber>
    </recommendedName>
</protein>
<dbReference type="InterPro" id="IPR024072">
    <property type="entry name" value="DHFR-like_dom_sf"/>
</dbReference>
<reference evidence="10" key="1">
    <citation type="submission" date="2019-12" db="EMBL/GenBank/DDBJ databases">
        <title>Genome sequencing and annotation of Brassica cretica.</title>
        <authorList>
            <person name="Studholme D.J."/>
            <person name="Sarris P."/>
        </authorList>
    </citation>
    <scope>NUCLEOTIDE SEQUENCE</scope>
    <source>
        <strain evidence="10">PFS-109/04</strain>
        <tissue evidence="10">Leaf</tissue>
    </source>
</reference>
<evidence type="ECO:0000256" key="2">
    <source>
        <dbReference type="ARBA" id="ARBA00004882"/>
    </source>
</evidence>
<comment type="pathway">
    <text evidence="2">Cofactor biosynthesis; riboflavin biosynthesis; 5-amino-6-(D-ribitylamino)uracil from GTP: step 2/4.</text>
</comment>
<evidence type="ECO:0000256" key="8">
    <source>
        <dbReference type="ARBA" id="ARBA00070721"/>
    </source>
</evidence>
<proteinExistence type="predicted"/>
<dbReference type="Pfam" id="PF00383">
    <property type="entry name" value="dCMP_cyt_deam_1"/>
    <property type="match status" value="1"/>
</dbReference>
<comment type="cofactor">
    <cofactor evidence="1">
        <name>Zn(2+)</name>
        <dbReference type="ChEBI" id="CHEBI:29105"/>
    </cofactor>
</comment>
<dbReference type="PANTHER" id="PTHR11079:SF162">
    <property type="entry name" value="RIBOFLAVIN BIOSYNTHESIS PROTEIN PYRD, CHLOROPLASTIC"/>
    <property type="match status" value="1"/>
</dbReference>
<dbReference type="PROSITE" id="PS51747">
    <property type="entry name" value="CYT_DCMP_DEAMINASES_2"/>
    <property type="match status" value="1"/>
</dbReference>
<gene>
    <name evidence="10" type="ORF">F2Q69_00009294</name>
</gene>
<keyword evidence="6" id="KW-0862">Zinc</keyword>
<accession>A0A8S9PE30</accession>
<dbReference type="PANTHER" id="PTHR11079">
    <property type="entry name" value="CYTOSINE DEAMINASE FAMILY MEMBER"/>
    <property type="match status" value="1"/>
</dbReference>
<organism evidence="10 11">
    <name type="scientific">Brassica cretica</name>
    <name type="common">Mustard</name>
    <dbReference type="NCBI Taxonomy" id="69181"/>
    <lineage>
        <taxon>Eukaryota</taxon>
        <taxon>Viridiplantae</taxon>
        <taxon>Streptophyta</taxon>
        <taxon>Embryophyta</taxon>
        <taxon>Tracheophyta</taxon>
        <taxon>Spermatophyta</taxon>
        <taxon>Magnoliopsida</taxon>
        <taxon>eudicotyledons</taxon>
        <taxon>Gunneridae</taxon>
        <taxon>Pentapetalae</taxon>
        <taxon>rosids</taxon>
        <taxon>malvids</taxon>
        <taxon>Brassicales</taxon>
        <taxon>Brassicaceae</taxon>
        <taxon>Brassiceae</taxon>
        <taxon>Brassica</taxon>
    </lineage>
</organism>
<dbReference type="FunFam" id="3.40.140.10:FF:000025">
    <property type="entry name" value="Riboflavin biosynthesis protein RibD"/>
    <property type="match status" value="1"/>
</dbReference>
<evidence type="ECO:0000256" key="7">
    <source>
        <dbReference type="ARBA" id="ARBA00058389"/>
    </source>
</evidence>
<dbReference type="InterPro" id="IPR004794">
    <property type="entry name" value="Eubact_RibD"/>
</dbReference>
<dbReference type="GO" id="GO:0008270">
    <property type="term" value="F:zinc ion binding"/>
    <property type="evidence" value="ECO:0007669"/>
    <property type="project" value="InterPro"/>
</dbReference>
<dbReference type="EC" id="3.5.4.26" evidence="3"/>
<sequence>MAMKSTTKSHHTTRKSPVTMYFIDISPERSESQLRFRLIHFWEAKNIAKAGAFLGLELLFIDEYGTVMQEVAGTTRDVVEANFRLCGVPVTLLDTGEEKLIKFRNGASNFCGDMQIACLPIPIFSITPRASVPSSSVSSNPRRVFNPKPSFFTLSLKRSHRARTGFKALLVLAAMRSEEAIDDAFYMRRCVELAKRATGCTSPNPLVGCVIVKDSNIVGEGFHPKAGQPHAEVFALRDAGELAENATAYVSLEPCNHYGRTPPCTEALIKAKVKRVVVGMVDPNPIVSSSGITRLTDAGIDVTVGVEEDLCKKMNEGFIHRMLTGKPFLALRYSMSVNGCFLDKIGEGASDTGGYYSKLLQEYDAVILSSSLSDKLSSIYSQEETNVSIQPIQIIVASSNAQQSPILASSNMVEDSGLKVVVFTKEDMVAESGVETVVLENINLASILDYCYRRGLCSVLLDLRGDIKDLEVLLRDGFEQKLLQKIVVEVLPEWCVKDDERQVVLSTDWLESKAVEDLQPKQLGGSVLLECYL</sequence>
<keyword evidence="4" id="KW-0479">Metal-binding</keyword>